<reference evidence="2 3" key="1">
    <citation type="submission" date="2018-06" db="EMBL/GenBank/DDBJ databases">
        <title>Mucibacter soli gen. nov., sp. nov., a new member of the family Chitinophagaceae producing mucin.</title>
        <authorList>
            <person name="Kim M.-K."/>
            <person name="Park S."/>
            <person name="Kim T.-S."/>
            <person name="Joung Y."/>
            <person name="Han J.-H."/>
            <person name="Kim S.B."/>
        </authorList>
    </citation>
    <scope>NUCLEOTIDE SEQUENCE [LARGE SCALE GENOMIC DNA]</scope>
    <source>
        <strain evidence="2 3">R1-15</strain>
    </source>
</reference>
<proteinExistence type="predicted"/>
<evidence type="ECO:0000259" key="1">
    <source>
        <dbReference type="Pfam" id="PF04536"/>
    </source>
</evidence>
<feature type="domain" description="TPM" evidence="1">
    <location>
        <begin position="9"/>
        <end position="128"/>
    </location>
</feature>
<sequence length="153" mass="17141">MFSFGKKKKALLAPEVQELVVDAIKKAESKTTGEIRVYIESKCDYVDAMDRAREIFVKLGMIHTVRRNAVLVYIAFDHQQFAIMGDTEIYDKAGGSAFWNDAAKKLKQYLSGGMVAEGLVFCIEELGKALAQHFPYDPDVAKNELPDEIVFGK</sequence>
<protein>
    <submittedName>
        <fullName evidence="2">TPM domain-containing protein</fullName>
    </submittedName>
</protein>
<dbReference type="OrthoDB" id="9786161at2"/>
<evidence type="ECO:0000313" key="3">
    <source>
        <dbReference type="Proteomes" id="UP000248745"/>
    </source>
</evidence>
<accession>A0A2W2BM00</accession>
<dbReference type="RefSeq" id="WP_110997304.1">
    <property type="nucleotide sequence ID" value="NZ_QKTW01000003.1"/>
</dbReference>
<dbReference type="InterPro" id="IPR007621">
    <property type="entry name" value="TPM_dom"/>
</dbReference>
<keyword evidence="3" id="KW-1185">Reference proteome</keyword>
<dbReference type="Proteomes" id="UP000248745">
    <property type="component" value="Unassembled WGS sequence"/>
</dbReference>
<dbReference type="PANTHER" id="PTHR30373">
    <property type="entry name" value="UPF0603 PROTEIN YGCG"/>
    <property type="match status" value="1"/>
</dbReference>
<dbReference type="AlphaFoldDB" id="A0A2W2BM00"/>
<name>A0A2W2BM00_9BACT</name>
<gene>
    <name evidence="2" type="ORF">DN068_02475</name>
</gene>
<dbReference type="Gene3D" id="3.10.310.50">
    <property type="match status" value="1"/>
</dbReference>
<dbReference type="Pfam" id="PF04536">
    <property type="entry name" value="TPM_phosphatase"/>
    <property type="match status" value="1"/>
</dbReference>
<organism evidence="2 3">
    <name type="scientific">Taibaiella soli</name>
    <dbReference type="NCBI Taxonomy" id="1649169"/>
    <lineage>
        <taxon>Bacteria</taxon>
        <taxon>Pseudomonadati</taxon>
        <taxon>Bacteroidota</taxon>
        <taxon>Chitinophagia</taxon>
        <taxon>Chitinophagales</taxon>
        <taxon>Chitinophagaceae</taxon>
        <taxon>Taibaiella</taxon>
    </lineage>
</organism>
<dbReference type="PANTHER" id="PTHR30373:SF8">
    <property type="entry name" value="BLL7265 PROTEIN"/>
    <property type="match status" value="1"/>
</dbReference>
<comment type="caution">
    <text evidence="2">The sequence shown here is derived from an EMBL/GenBank/DDBJ whole genome shotgun (WGS) entry which is preliminary data.</text>
</comment>
<evidence type="ECO:0000313" key="2">
    <source>
        <dbReference type="EMBL" id="PZF74466.1"/>
    </source>
</evidence>
<dbReference type="EMBL" id="QKTW01000003">
    <property type="protein sequence ID" value="PZF74466.1"/>
    <property type="molecule type" value="Genomic_DNA"/>
</dbReference>